<evidence type="ECO:0000313" key="2">
    <source>
        <dbReference type="EMBL" id="MBO8429735.1"/>
    </source>
</evidence>
<dbReference type="InterPro" id="IPR036249">
    <property type="entry name" value="Thioredoxin-like_sf"/>
</dbReference>
<dbReference type="EMBL" id="JADINB010000156">
    <property type="protein sequence ID" value="MBO8429735.1"/>
    <property type="molecule type" value="Genomic_DNA"/>
</dbReference>
<dbReference type="InterPro" id="IPR004879">
    <property type="entry name" value="Ssp411-like_TRX"/>
</dbReference>
<reference evidence="2" key="1">
    <citation type="submission" date="2020-10" db="EMBL/GenBank/DDBJ databases">
        <authorList>
            <person name="Gilroy R."/>
        </authorList>
    </citation>
    <scope>NUCLEOTIDE SEQUENCE</scope>
    <source>
        <strain evidence="2">15467</strain>
    </source>
</reference>
<dbReference type="Gene3D" id="3.40.30.10">
    <property type="entry name" value="Glutaredoxin"/>
    <property type="match status" value="1"/>
</dbReference>
<dbReference type="InterPro" id="IPR008928">
    <property type="entry name" value="6-hairpin_glycosidase_sf"/>
</dbReference>
<dbReference type="AlphaFoldDB" id="A0A9D9DNA8"/>
<proteinExistence type="predicted"/>
<name>A0A9D9DNA8_9BACT</name>
<gene>
    <name evidence="2" type="ORF">IAC68_07395</name>
</gene>
<dbReference type="SUPFAM" id="SSF52833">
    <property type="entry name" value="Thioredoxin-like"/>
    <property type="match status" value="1"/>
</dbReference>
<evidence type="ECO:0000259" key="1">
    <source>
        <dbReference type="Pfam" id="PF03190"/>
    </source>
</evidence>
<dbReference type="InterPro" id="IPR024705">
    <property type="entry name" value="Ssp411"/>
</dbReference>
<accession>A0A9D9DNA8</accession>
<dbReference type="GO" id="GO:0005975">
    <property type="term" value="P:carbohydrate metabolic process"/>
    <property type="evidence" value="ECO:0007669"/>
    <property type="project" value="InterPro"/>
</dbReference>
<comment type="caution">
    <text evidence="2">The sequence shown here is derived from an EMBL/GenBank/DDBJ whole genome shotgun (WGS) entry which is preliminary data.</text>
</comment>
<evidence type="ECO:0000313" key="3">
    <source>
        <dbReference type="Proteomes" id="UP000823635"/>
    </source>
</evidence>
<reference evidence="2" key="2">
    <citation type="journal article" date="2021" name="PeerJ">
        <title>Extensive microbial diversity within the chicken gut microbiome revealed by metagenomics and culture.</title>
        <authorList>
            <person name="Gilroy R."/>
            <person name="Ravi A."/>
            <person name="Getino M."/>
            <person name="Pursley I."/>
            <person name="Horton D.L."/>
            <person name="Alikhan N.F."/>
            <person name="Baker D."/>
            <person name="Gharbi K."/>
            <person name="Hall N."/>
            <person name="Watson M."/>
            <person name="Adriaenssens E.M."/>
            <person name="Foster-Nyarko E."/>
            <person name="Jarju S."/>
            <person name="Secka A."/>
            <person name="Antonio M."/>
            <person name="Oren A."/>
            <person name="Chaudhuri R.R."/>
            <person name="La Ragione R."/>
            <person name="Hildebrand F."/>
            <person name="Pallen M.J."/>
        </authorList>
    </citation>
    <scope>NUCLEOTIDE SEQUENCE</scope>
    <source>
        <strain evidence="2">15467</strain>
    </source>
</reference>
<protein>
    <submittedName>
        <fullName evidence="2">Thioredoxin domain-containing protein</fullName>
    </submittedName>
</protein>
<organism evidence="2 3">
    <name type="scientific">Candidatus Egerieousia excrementavium</name>
    <dbReference type="NCBI Taxonomy" id="2840778"/>
    <lineage>
        <taxon>Bacteria</taxon>
        <taxon>Pseudomonadati</taxon>
        <taxon>Bacteroidota</taxon>
        <taxon>Bacteroidia</taxon>
        <taxon>Bacteroidales</taxon>
        <taxon>Candidatus Egerieousia</taxon>
    </lineage>
</organism>
<feature type="domain" description="Spermatogenesis-associated protein 20-like TRX" evidence="1">
    <location>
        <begin position="3"/>
        <end position="151"/>
    </location>
</feature>
<dbReference type="Gene3D" id="1.50.10.10">
    <property type="match status" value="1"/>
</dbReference>
<dbReference type="PANTHER" id="PTHR42899:SF1">
    <property type="entry name" value="SPERMATOGENESIS-ASSOCIATED PROTEIN 20"/>
    <property type="match status" value="1"/>
</dbReference>
<dbReference type="PANTHER" id="PTHR42899">
    <property type="entry name" value="SPERMATOGENESIS-ASSOCIATED PROTEIN 20"/>
    <property type="match status" value="1"/>
</dbReference>
<sequence>MHKTPSPYLNILHECNINWAPYSEQSLKEASMQKRMIFIHIGSINNIDEREKVLKLFSNKGVSALLNRYFVPIAIDIEDFPEIGQIGFDLLSITEHFITLPVNIFMLPDTVPVACFPNTTAKNFIELAHNAVKAYIKKKNTLERAGAHLKRLLEKTGRIPEKMPPFKIRDKLLHAYVRNWIKRAEEIEKGIGEAVRSIHPRYYIFLLKYAYTYDKTDILEQIRERLDRLYYSAMFDTVEGGFFTQYSENDYNKPLFEKQFSENIQAAILYSMAYKCYGNKHYKEAADRTIEHIENRYASAGGGYQASVSLNVSPEKSTYYKVSVADLKKKFAKGYCKVAGILGLDTAVPEECPQIVKNSAAAAGMTPRTREKLLEIRKEREAELLVDERVMVVGNALYACILPIFAKSCGHKMAGYVKKAEDIVEYITTQLIDKDLKMHRYLYSSYGYGDSTLLDYALILTASILLYTVTGKEKYNTLATGYTSYILQNYLCHENGMFLKHNKNEKQLIPCSREPIIDYIKYSANSIMAGNLLLLYKINGNEYYLKLFMQQIYNVSPQLTGAGPYLAGWALQILNYLVYENGKQKS</sequence>
<dbReference type="SUPFAM" id="SSF48208">
    <property type="entry name" value="Six-hairpin glycosidases"/>
    <property type="match status" value="1"/>
</dbReference>
<dbReference type="Proteomes" id="UP000823635">
    <property type="component" value="Unassembled WGS sequence"/>
</dbReference>
<dbReference type="Pfam" id="PF03190">
    <property type="entry name" value="Thioredox_DsbH"/>
    <property type="match status" value="1"/>
</dbReference>
<dbReference type="PIRSF" id="PIRSF006402">
    <property type="entry name" value="UCP006402_thioredoxin"/>
    <property type="match status" value="1"/>
</dbReference>
<dbReference type="InterPro" id="IPR012341">
    <property type="entry name" value="6hp_glycosidase-like_sf"/>
</dbReference>